<dbReference type="PANTHER" id="PTHR43806">
    <property type="entry name" value="PEPTIDASE S8"/>
    <property type="match status" value="1"/>
</dbReference>
<dbReference type="InterPro" id="IPR000209">
    <property type="entry name" value="Peptidase_S8/S53_dom"/>
</dbReference>
<dbReference type="InterPro" id="IPR013783">
    <property type="entry name" value="Ig-like_fold"/>
</dbReference>
<dbReference type="STRING" id="797419.SAMN05216556_107135"/>
<feature type="transmembrane region" description="Helical" evidence="7">
    <location>
        <begin position="12"/>
        <end position="32"/>
    </location>
</feature>
<dbReference type="CDD" id="cd04842">
    <property type="entry name" value="Peptidases_S8_Kp43_protease"/>
    <property type="match status" value="1"/>
</dbReference>
<dbReference type="InterPro" id="IPR036852">
    <property type="entry name" value="Peptidase_S8/S53_dom_sf"/>
</dbReference>
<evidence type="ECO:0000256" key="6">
    <source>
        <dbReference type="PROSITE-ProRule" id="PRU01240"/>
    </source>
</evidence>
<feature type="active site" description="Charge relay system" evidence="6">
    <location>
        <position position="363"/>
    </location>
</feature>
<dbReference type="EMBL" id="FQYV01000019">
    <property type="protein sequence ID" value="SHJ55136.1"/>
    <property type="molecule type" value="Genomic_DNA"/>
</dbReference>
<dbReference type="InterPro" id="IPR050131">
    <property type="entry name" value="Peptidase_S8_subtilisin-like"/>
</dbReference>
<keyword evidence="7" id="KW-1133">Transmembrane helix</keyword>
<dbReference type="Pfam" id="PF00041">
    <property type="entry name" value="fn3"/>
    <property type="match status" value="1"/>
</dbReference>
<evidence type="ECO:0000313" key="9">
    <source>
        <dbReference type="EMBL" id="SHJ55136.1"/>
    </source>
</evidence>
<dbReference type="SUPFAM" id="SSF49265">
    <property type="entry name" value="Fibronectin type III"/>
    <property type="match status" value="1"/>
</dbReference>
<dbReference type="Pfam" id="PF00082">
    <property type="entry name" value="Peptidase_S8"/>
    <property type="match status" value="1"/>
</dbReference>
<dbReference type="InterPro" id="IPR045474">
    <property type="entry name" value="GEVED"/>
</dbReference>
<dbReference type="SUPFAM" id="SSF52743">
    <property type="entry name" value="Subtilisin-like"/>
    <property type="match status" value="1"/>
</dbReference>
<dbReference type="PROSITE" id="PS50853">
    <property type="entry name" value="FN3"/>
    <property type="match status" value="1"/>
</dbReference>
<dbReference type="GO" id="GO:0005615">
    <property type="term" value="C:extracellular space"/>
    <property type="evidence" value="ECO:0007669"/>
    <property type="project" value="TreeGrafter"/>
</dbReference>
<dbReference type="InterPro" id="IPR026444">
    <property type="entry name" value="Secre_tail"/>
</dbReference>
<dbReference type="PROSITE" id="PS51892">
    <property type="entry name" value="SUBTILASE"/>
    <property type="match status" value="1"/>
</dbReference>
<dbReference type="InterPro" id="IPR036116">
    <property type="entry name" value="FN3_sf"/>
</dbReference>
<keyword evidence="7" id="KW-0472">Membrane</keyword>
<evidence type="ECO:0000256" key="5">
    <source>
        <dbReference type="ARBA" id="ARBA00022825"/>
    </source>
</evidence>
<gene>
    <name evidence="9" type="ORF">SAMN04487908_11958</name>
</gene>
<dbReference type="PANTHER" id="PTHR43806:SF11">
    <property type="entry name" value="CEREVISIN-RELATED"/>
    <property type="match status" value="1"/>
</dbReference>
<comment type="similarity">
    <text evidence="1 6">Belongs to the peptidase S8 family.</text>
</comment>
<dbReference type="Proteomes" id="UP000184172">
    <property type="component" value="Unassembled WGS sequence"/>
</dbReference>
<dbReference type="InterPro" id="IPR023828">
    <property type="entry name" value="Peptidase_S8_Ser-AS"/>
</dbReference>
<dbReference type="PROSITE" id="PS00138">
    <property type="entry name" value="SUBTILASE_SER"/>
    <property type="match status" value="1"/>
</dbReference>
<keyword evidence="2 6" id="KW-0645">Protease</keyword>
<organism evidence="9 10">
    <name type="scientific">Aequorivita viscosa</name>
    <dbReference type="NCBI Taxonomy" id="797419"/>
    <lineage>
        <taxon>Bacteria</taxon>
        <taxon>Pseudomonadati</taxon>
        <taxon>Bacteroidota</taxon>
        <taxon>Flavobacteriia</taxon>
        <taxon>Flavobacteriales</taxon>
        <taxon>Flavobacteriaceae</taxon>
        <taxon>Aequorivita</taxon>
    </lineage>
</organism>
<dbReference type="GO" id="GO:0006508">
    <property type="term" value="P:proteolysis"/>
    <property type="evidence" value="ECO:0007669"/>
    <property type="project" value="UniProtKB-KW"/>
</dbReference>
<evidence type="ECO:0000313" key="10">
    <source>
        <dbReference type="Proteomes" id="UP000184172"/>
    </source>
</evidence>
<dbReference type="GO" id="GO:0004252">
    <property type="term" value="F:serine-type endopeptidase activity"/>
    <property type="evidence" value="ECO:0007669"/>
    <property type="project" value="UniProtKB-UniRule"/>
</dbReference>
<keyword evidence="4 6" id="KW-0378">Hydrolase</keyword>
<dbReference type="Pfam" id="PF18962">
    <property type="entry name" value="Por_Secre_tail"/>
    <property type="match status" value="1"/>
</dbReference>
<dbReference type="Gene3D" id="2.60.40.10">
    <property type="entry name" value="Immunoglobulins"/>
    <property type="match status" value="1"/>
</dbReference>
<keyword evidence="10" id="KW-1185">Reference proteome</keyword>
<feature type="active site" description="Charge relay system" evidence="6">
    <location>
        <position position="177"/>
    </location>
</feature>
<name>A0A1M6K815_9FLAO</name>
<dbReference type="NCBIfam" id="TIGR04183">
    <property type="entry name" value="Por_Secre_tail"/>
    <property type="match status" value="1"/>
</dbReference>
<evidence type="ECO:0000256" key="4">
    <source>
        <dbReference type="ARBA" id="ARBA00022801"/>
    </source>
</evidence>
<evidence type="ECO:0000256" key="2">
    <source>
        <dbReference type="ARBA" id="ARBA00022670"/>
    </source>
</evidence>
<keyword evidence="7" id="KW-0812">Transmembrane</keyword>
<dbReference type="InterPro" id="IPR008979">
    <property type="entry name" value="Galactose-bd-like_sf"/>
</dbReference>
<reference evidence="10" key="1">
    <citation type="submission" date="2016-11" db="EMBL/GenBank/DDBJ databases">
        <authorList>
            <person name="Varghese N."/>
            <person name="Submissions S."/>
        </authorList>
    </citation>
    <scope>NUCLEOTIDE SEQUENCE [LARGE SCALE GENOMIC DNA]</scope>
    <source>
        <strain evidence="10">DSM 26349</strain>
    </source>
</reference>
<feature type="domain" description="Fibronectin type-III" evidence="8">
    <location>
        <begin position="565"/>
        <end position="653"/>
    </location>
</feature>
<evidence type="ECO:0000259" key="8">
    <source>
        <dbReference type="PROSITE" id="PS50853"/>
    </source>
</evidence>
<proteinExistence type="inferred from homology"/>
<accession>A0A1M6K815</accession>
<keyword evidence="3" id="KW-0732">Signal</keyword>
<dbReference type="Pfam" id="PF20009">
    <property type="entry name" value="GEVED"/>
    <property type="match status" value="1"/>
</dbReference>
<dbReference type="CDD" id="cd00063">
    <property type="entry name" value="FN3"/>
    <property type="match status" value="1"/>
</dbReference>
<dbReference type="SMART" id="SM00060">
    <property type="entry name" value="FN3"/>
    <property type="match status" value="1"/>
</dbReference>
<dbReference type="Gene3D" id="2.60.120.380">
    <property type="match status" value="1"/>
</dbReference>
<feature type="active site" description="Charge relay system" evidence="6">
    <location>
        <position position="142"/>
    </location>
</feature>
<dbReference type="SUPFAM" id="SSF49785">
    <property type="entry name" value="Galactose-binding domain-like"/>
    <property type="match status" value="1"/>
</dbReference>
<evidence type="ECO:0000256" key="7">
    <source>
        <dbReference type="SAM" id="Phobius"/>
    </source>
</evidence>
<protein>
    <submittedName>
        <fullName evidence="9">Por secretion system C-terminal sorting domain-containing protein</fullName>
    </submittedName>
</protein>
<dbReference type="InterPro" id="IPR034058">
    <property type="entry name" value="TagA/B/C/D_pept_dom"/>
</dbReference>
<evidence type="ECO:0000256" key="1">
    <source>
        <dbReference type="ARBA" id="ARBA00011073"/>
    </source>
</evidence>
<dbReference type="InterPro" id="IPR003961">
    <property type="entry name" value="FN3_dom"/>
</dbReference>
<sequence length="1371" mass="146172">MLTFKYYQTMNTLKLVVVRFFAITFMLFSFIATAQTASQLKEITASYNKSYLENLASKALSLSKAEKNNAIQYAVSRNIPISYTTENGGIAELQRVLPDGSLLYYATTNADAAISTRVNYLNIGGATGFNLDGQNMTSYVWDGGHPRVTHQEYDGPGGNDRVAIMDIPDEGLSLHYHAAHVVGTITASGVVAQAKGMAPQSMVQAYKWNNDLAEATVAAANGMLVSNHSYGYIANQVPDQWFGAYQIDANEWDDLMFNAPYYLKVKSAGNDGADNTSNGSPLAPNYDKLSGAGTAKNSLVIANAGDAVIDNDGILVSVNISSTSSQGPTDDFRIKPDLAGNGVGLYSTFENADDAYSSISGTSMAAPNVSGALLLLQQHYNNQNGNFMRAATLKGLALHTADDAGPVGPDAVWGWGLMNAKKAAETISLNGSGPIVDELTIAQGQTITYTVNADGINDLIASISWTDRPGLINNALNSPIAALINDLDIRVSKDGDTFYPWRLTSVTSNSNGGDNTKDPFERVDVENASGTYTITITHKGTLVGGSQDFSLIVTGVEVNCTTASVPQNINVNDVTASSASASWALVPGAEYDLRYRKQGSYGWIEVSDITVSNYNVIDLVAETNYELQVRSKCPGGAISDYSETVSFATTAITYCESGSTNSSGLLYLSNVTLNTLNNTSGAGNYTDFTALNTQLMPGQTYTISLTSSSPPPYTNVNSYFSVYIDYNQNGSFDDAGEQVSVVFGYSDNVVTSNFTVPNNVSLSSTIMRVSLSNHGTPGACETDFSYGEVEDYTIAFPAPLPDFIYENGVWTPSHPAGVSTSSDNIHIINGTTVFSSDVVVNNLEIDAGAALNVESVLSVNGDIINNGDLVFVSTATGNGELAPLSGTSVILGNATVQRYMKNKRSYRMVSSAVTTATSIHDNWQEGATSNTDNPNPGFGTHITGSTTDQINGFDGTITGNPSMFTVNVATQMFEAVTNTDVNTLVAGEPYLLFVRGDRSIDLTDDLAAGETVLRATGSLATGTQTQNYATSNAGDVLMFGNPYQSAVDLNAVFAASTNLNTGHYYVYDSELGAHGSYVTVMLPGGTNTSGSVANQFLQPGQGAQAAALAAGATSVVFDEANKAPGNFTSTSRPVSANDMLTVQLYTTENFSNGGPVHDSFGIIFAEGNDNGLTPADAVKPMNFYENLGVNNNGTYLSIEQRELPQAAEVYSLYTTGYTKSDYTLKFIVDGLEANFLYLDDHFTGTSMLLEAGENSYSYHVDTNDALSIATDRFSIRTEQRLGVDDNSLLAGIRLFPNPLKGDTFYINAPKLNGEQLSVSISDLTGRNIYEQTLDCRANTVTVLMRENISSGMYLVTLTNGGEAQTYRLIKD</sequence>
<keyword evidence="5 6" id="KW-0720">Serine protease</keyword>
<evidence type="ECO:0000256" key="3">
    <source>
        <dbReference type="ARBA" id="ARBA00022729"/>
    </source>
</evidence>
<dbReference type="Gene3D" id="3.40.50.200">
    <property type="entry name" value="Peptidase S8/S53 domain"/>
    <property type="match status" value="1"/>
</dbReference>